<proteinExistence type="inferred from homology"/>
<feature type="transmembrane region" description="Helical" evidence="7">
    <location>
        <begin position="510"/>
        <end position="529"/>
    </location>
</feature>
<feature type="transmembrane region" description="Helical" evidence="7">
    <location>
        <begin position="312"/>
        <end position="332"/>
    </location>
</feature>
<feature type="transmembrane region" description="Helical" evidence="7">
    <location>
        <begin position="589"/>
        <end position="613"/>
    </location>
</feature>
<name>A0A9Q0J4B3_9ROSI</name>
<dbReference type="Gene3D" id="1.20.1250.20">
    <property type="entry name" value="MFS general substrate transporter like domains"/>
    <property type="match status" value="1"/>
</dbReference>
<keyword evidence="3 7" id="KW-0812">Transmembrane</keyword>
<evidence type="ECO:0000256" key="1">
    <source>
        <dbReference type="ARBA" id="ARBA00004141"/>
    </source>
</evidence>
<protein>
    <submittedName>
        <fullName evidence="8">Uncharacterized protein</fullName>
    </submittedName>
</protein>
<reference evidence="8" key="1">
    <citation type="submission" date="2022-02" db="EMBL/GenBank/DDBJ databases">
        <authorList>
            <person name="Henning P.M."/>
            <person name="McCubbin A.G."/>
            <person name="Shore J.S."/>
        </authorList>
    </citation>
    <scope>NUCLEOTIDE SEQUENCE</scope>
    <source>
        <strain evidence="8">F60SS</strain>
        <tissue evidence="8">Leaves</tissue>
    </source>
</reference>
<organism evidence="8 9">
    <name type="scientific">Turnera subulata</name>
    <dbReference type="NCBI Taxonomy" id="218843"/>
    <lineage>
        <taxon>Eukaryota</taxon>
        <taxon>Viridiplantae</taxon>
        <taxon>Streptophyta</taxon>
        <taxon>Embryophyta</taxon>
        <taxon>Tracheophyta</taxon>
        <taxon>Spermatophyta</taxon>
        <taxon>Magnoliopsida</taxon>
        <taxon>eudicotyledons</taxon>
        <taxon>Gunneridae</taxon>
        <taxon>Pentapetalae</taxon>
        <taxon>rosids</taxon>
        <taxon>fabids</taxon>
        <taxon>Malpighiales</taxon>
        <taxon>Passifloraceae</taxon>
        <taxon>Turnera</taxon>
    </lineage>
</organism>
<dbReference type="AlphaFoldDB" id="A0A9Q0J4B3"/>
<evidence type="ECO:0000256" key="4">
    <source>
        <dbReference type="ARBA" id="ARBA00022989"/>
    </source>
</evidence>
<keyword evidence="4 7" id="KW-1133">Transmembrane helix</keyword>
<sequence length="681" mass="74685">MESPASANNIAPKEVRKERSFSSDVEAIDTNKNGGGGGGDMSYHPNQEKERGSEGITAVALGASSSSKGKEKEDCPDEEKDHPHPHQDQVREENIVSFDGVAPAEGQDRSTDDMNGDSVIKKQPGGWKPALLMLANQGLATLAFFGVAVNLVLFLTRVLGQSNADAANNVSKWTGTVYLFSLLGAFLSDSYWGRYKTCAVSQLILVVGLALLSFSSWHLLIKPIGCGDRHSNCRQPSTTGQVVFYLAIYLVALGYGGHQPTLATIGADQFDEKTPKDRDSKALFFCYFYFALNVGSLFSNTILVYIEDEGQWTIGFLASLAAGIVALVSFIAGSRWYRFVKPCGNPLPRVAQVFVASVRKWEIIPAKADELYEVEGPNSAIKGSRKIHHSDKFEFLDKAATITEDDDIGEAARPWRLCTVTQVEEAKCVLKMIPIWLCTIMYSVVFTQMASLFVEQGDVMFSDILDFHLPAASMSAFDICSVLITTGIYRRILVPVTGRLTGNPKGLTELQRMGIGLIIGMLAMVAAGVTEIFRLRHVVPGRKESTLSIFWQIPQYLLVGSSEVFMYVGQLEFFNAQAPDGIKSFGSSLCMASISIGNYGSSMLVSAVMAITTRGNQPGWIPSDLNKGHIERFYFLIAALVAIDFVIYLFCAKWYNPINLDNGEDVIELGRQEDDNVFDRV</sequence>
<evidence type="ECO:0000313" key="8">
    <source>
        <dbReference type="EMBL" id="KAJ4827160.1"/>
    </source>
</evidence>
<feature type="transmembrane region" description="Helical" evidence="7">
    <location>
        <begin position="435"/>
        <end position="454"/>
    </location>
</feature>
<dbReference type="GO" id="GO:0022857">
    <property type="term" value="F:transmembrane transporter activity"/>
    <property type="evidence" value="ECO:0007669"/>
    <property type="project" value="InterPro"/>
</dbReference>
<dbReference type="InterPro" id="IPR000109">
    <property type="entry name" value="POT_fam"/>
</dbReference>
<evidence type="ECO:0000256" key="2">
    <source>
        <dbReference type="ARBA" id="ARBA00005982"/>
    </source>
</evidence>
<evidence type="ECO:0000256" key="7">
    <source>
        <dbReference type="SAM" id="Phobius"/>
    </source>
</evidence>
<reference evidence="8" key="2">
    <citation type="journal article" date="2023" name="Plants (Basel)">
        <title>Annotation of the Turnera subulata (Passifloraceae) Draft Genome Reveals the S-Locus Evolved after the Divergence of Turneroideae from Passifloroideae in a Stepwise Manner.</title>
        <authorList>
            <person name="Henning P.M."/>
            <person name="Roalson E.H."/>
            <person name="Mir W."/>
            <person name="McCubbin A.G."/>
            <person name="Shore J.S."/>
        </authorList>
    </citation>
    <scope>NUCLEOTIDE SEQUENCE</scope>
    <source>
        <strain evidence="8">F60SS</strain>
    </source>
</reference>
<dbReference type="Pfam" id="PF00854">
    <property type="entry name" value="PTR2"/>
    <property type="match status" value="1"/>
</dbReference>
<evidence type="ECO:0000256" key="5">
    <source>
        <dbReference type="ARBA" id="ARBA00023136"/>
    </source>
</evidence>
<feature type="transmembrane region" description="Helical" evidence="7">
    <location>
        <begin position="633"/>
        <end position="651"/>
    </location>
</feature>
<feature type="transmembrane region" description="Helical" evidence="7">
    <location>
        <begin position="199"/>
        <end position="220"/>
    </location>
</feature>
<comment type="caution">
    <text evidence="8">The sequence shown here is derived from an EMBL/GenBank/DDBJ whole genome shotgun (WGS) entry which is preliminary data.</text>
</comment>
<keyword evidence="5 7" id="KW-0472">Membrane</keyword>
<accession>A0A9Q0J4B3</accession>
<feature type="region of interest" description="Disordered" evidence="6">
    <location>
        <begin position="1"/>
        <end position="93"/>
    </location>
</feature>
<feature type="transmembrane region" description="Helical" evidence="7">
    <location>
        <begin position="282"/>
        <end position="306"/>
    </location>
</feature>
<dbReference type="EMBL" id="JAKUCV010006477">
    <property type="protein sequence ID" value="KAJ4827160.1"/>
    <property type="molecule type" value="Genomic_DNA"/>
</dbReference>
<evidence type="ECO:0000256" key="6">
    <source>
        <dbReference type="SAM" id="MobiDB-lite"/>
    </source>
</evidence>
<keyword evidence="9" id="KW-1185">Reference proteome</keyword>
<feature type="compositionally biased region" description="Basic and acidic residues" evidence="6">
    <location>
        <begin position="68"/>
        <end position="93"/>
    </location>
</feature>
<dbReference type="PANTHER" id="PTHR11654">
    <property type="entry name" value="OLIGOPEPTIDE TRANSPORTER-RELATED"/>
    <property type="match status" value="1"/>
</dbReference>
<dbReference type="Proteomes" id="UP001141552">
    <property type="component" value="Unassembled WGS sequence"/>
</dbReference>
<feature type="transmembrane region" description="Helical" evidence="7">
    <location>
        <begin position="240"/>
        <end position="257"/>
    </location>
</feature>
<dbReference type="SUPFAM" id="SSF103473">
    <property type="entry name" value="MFS general substrate transporter"/>
    <property type="match status" value="1"/>
</dbReference>
<comment type="similarity">
    <text evidence="2">Belongs to the major facilitator superfamily. Proton-dependent oligopeptide transporter (POT/PTR) (TC 2.A.17) family.</text>
</comment>
<gene>
    <name evidence="8" type="ORF">Tsubulata_025814</name>
</gene>
<comment type="subcellular location">
    <subcellularLocation>
        <location evidence="1">Membrane</location>
        <topology evidence="1">Multi-pass membrane protein</topology>
    </subcellularLocation>
</comment>
<dbReference type="OrthoDB" id="8904098at2759"/>
<feature type="transmembrane region" description="Helical" evidence="7">
    <location>
        <begin position="469"/>
        <end position="489"/>
    </location>
</feature>
<feature type="transmembrane region" description="Helical" evidence="7">
    <location>
        <begin position="175"/>
        <end position="192"/>
    </location>
</feature>
<dbReference type="GO" id="GO:0016020">
    <property type="term" value="C:membrane"/>
    <property type="evidence" value="ECO:0007669"/>
    <property type="project" value="UniProtKB-SubCell"/>
</dbReference>
<dbReference type="CDD" id="cd17419">
    <property type="entry name" value="MFS_NPF7"/>
    <property type="match status" value="1"/>
</dbReference>
<feature type="transmembrane region" description="Helical" evidence="7">
    <location>
        <begin position="130"/>
        <end position="155"/>
    </location>
</feature>
<dbReference type="InterPro" id="IPR036259">
    <property type="entry name" value="MFS_trans_sf"/>
</dbReference>
<evidence type="ECO:0000256" key="3">
    <source>
        <dbReference type="ARBA" id="ARBA00022692"/>
    </source>
</evidence>
<feature type="transmembrane region" description="Helical" evidence="7">
    <location>
        <begin position="549"/>
        <end position="568"/>
    </location>
</feature>
<evidence type="ECO:0000313" key="9">
    <source>
        <dbReference type="Proteomes" id="UP001141552"/>
    </source>
</evidence>